<dbReference type="CDD" id="cd12797">
    <property type="entry name" value="M23_peptidase"/>
    <property type="match status" value="1"/>
</dbReference>
<dbReference type="Proteomes" id="UP001500540">
    <property type="component" value="Unassembled WGS sequence"/>
</dbReference>
<dbReference type="PANTHER" id="PTHR21666">
    <property type="entry name" value="PEPTIDASE-RELATED"/>
    <property type="match status" value="1"/>
</dbReference>
<keyword evidence="2" id="KW-1133">Transmembrane helix</keyword>
<dbReference type="Pfam" id="PF01551">
    <property type="entry name" value="Peptidase_M23"/>
    <property type="match status" value="1"/>
</dbReference>
<dbReference type="InterPro" id="IPR011055">
    <property type="entry name" value="Dup_hybrid_motif"/>
</dbReference>
<protein>
    <recommendedName>
        <fullName evidence="3">M23ase beta-sheet core domain-containing protein</fullName>
    </recommendedName>
</protein>
<evidence type="ECO:0000259" key="3">
    <source>
        <dbReference type="Pfam" id="PF01551"/>
    </source>
</evidence>
<dbReference type="InterPro" id="IPR016047">
    <property type="entry name" value="M23ase_b-sheet_dom"/>
</dbReference>
<evidence type="ECO:0000256" key="1">
    <source>
        <dbReference type="SAM" id="MobiDB-lite"/>
    </source>
</evidence>
<gene>
    <name evidence="4" type="ORF">GCM10022240_10760</name>
</gene>
<accession>A0ABP7GGI6</accession>
<feature type="domain" description="M23ase beta-sheet core" evidence="3">
    <location>
        <begin position="185"/>
        <end position="285"/>
    </location>
</feature>
<proteinExistence type="predicted"/>
<evidence type="ECO:0000313" key="4">
    <source>
        <dbReference type="EMBL" id="GAA3760052.1"/>
    </source>
</evidence>
<keyword evidence="2" id="KW-0472">Membrane</keyword>
<feature type="compositionally biased region" description="Low complexity" evidence="1">
    <location>
        <begin position="27"/>
        <end position="43"/>
    </location>
</feature>
<dbReference type="PANTHER" id="PTHR21666:SF270">
    <property type="entry name" value="MUREIN HYDROLASE ACTIVATOR ENVC"/>
    <property type="match status" value="1"/>
</dbReference>
<dbReference type="EMBL" id="BAABAF010000003">
    <property type="protein sequence ID" value="GAA3760052.1"/>
    <property type="molecule type" value="Genomic_DNA"/>
</dbReference>
<dbReference type="RefSeq" id="WP_344781315.1">
    <property type="nucleotide sequence ID" value="NZ_BAABAF010000003.1"/>
</dbReference>
<comment type="caution">
    <text evidence="4">The sequence shown here is derived from an EMBL/GenBank/DDBJ whole genome shotgun (WGS) entry which is preliminary data.</text>
</comment>
<reference evidence="5" key="1">
    <citation type="journal article" date="2019" name="Int. J. Syst. Evol. Microbiol.">
        <title>The Global Catalogue of Microorganisms (GCM) 10K type strain sequencing project: providing services to taxonomists for standard genome sequencing and annotation.</title>
        <authorList>
            <consortium name="The Broad Institute Genomics Platform"/>
            <consortium name="The Broad Institute Genome Sequencing Center for Infectious Disease"/>
            <person name="Wu L."/>
            <person name="Ma J."/>
        </authorList>
    </citation>
    <scope>NUCLEOTIDE SEQUENCE [LARGE SCALE GENOMIC DNA]</scope>
    <source>
        <strain evidence="5">JCM 16950</strain>
    </source>
</reference>
<name>A0ABP7GGI6_9MICO</name>
<dbReference type="Gene3D" id="2.70.70.10">
    <property type="entry name" value="Glucose Permease (Domain IIA)"/>
    <property type="match status" value="1"/>
</dbReference>
<feature type="region of interest" description="Disordered" evidence="1">
    <location>
        <begin position="1"/>
        <end position="49"/>
    </location>
</feature>
<organism evidence="4 5">
    <name type="scientific">Microbacterium kribbense</name>
    <dbReference type="NCBI Taxonomy" id="433645"/>
    <lineage>
        <taxon>Bacteria</taxon>
        <taxon>Bacillati</taxon>
        <taxon>Actinomycetota</taxon>
        <taxon>Actinomycetes</taxon>
        <taxon>Micrococcales</taxon>
        <taxon>Microbacteriaceae</taxon>
        <taxon>Microbacterium</taxon>
    </lineage>
</organism>
<sequence>MAEDTGASALEPDESHTALTRTRRGLRIAAAAAPATRTPASPKTRTRRSPLRRLAVFGVVAALVGTVAVPAIAAARSAPEAQTIQQIAAGDAQSLVVASAADATASLSRDSYAATTPAEISKQKAEEAAAARAKRAARLASLSSSSGSSVSRLNLNMTGPGSGAIRWPLATVSHIGDGFGARGGEHQGVDLLAPGGTPIFAATSGTVNVSSESYYGYGVAITIDTVIGGTKVTTVYAHMRYGSRQVAHGQHVDVGQLIGLVGSTGRSTANHLHFEVMLNGTHIDPLAWLRANAG</sequence>
<evidence type="ECO:0000313" key="5">
    <source>
        <dbReference type="Proteomes" id="UP001500540"/>
    </source>
</evidence>
<keyword evidence="2" id="KW-0812">Transmembrane</keyword>
<keyword evidence="5" id="KW-1185">Reference proteome</keyword>
<evidence type="ECO:0000256" key="2">
    <source>
        <dbReference type="SAM" id="Phobius"/>
    </source>
</evidence>
<dbReference type="InterPro" id="IPR050570">
    <property type="entry name" value="Cell_wall_metabolism_enzyme"/>
</dbReference>
<feature type="transmembrane region" description="Helical" evidence="2">
    <location>
        <begin position="54"/>
        <end position="75"/>
    </location>
</feature>
<dbReference type="SUPFAM" id="SSF51261">
    <property type="entry name" value="Duplicated hybrid motif"/>
    <property type="match status" value="1"/>
</dbReference>